<dbReference type="EMBL" id="ABYU02000017">
    <property type="protein sequence ID" value="EEX21659.1"/>
    <property type="molecule type" value="Genomic_DNA"/>
</dbReference>
<reference evidence="1" key="1">
    <citation type="submission" date="2009-09" db="EMBL/GenBank/DDBJ databases">
        <authorList>
            <person name="Weinstock G."/>
            <person name="Sodergren E."/>
            <person name="Clifton S."/>
            <person name="Fulton L."/>
            <person name="Fulton B."/>
            <person name="Courtney L."/>
            <person name="Fronick C."/>
            <person name="Harrison M."/>
            <person name="Strong C."/>
            <person name="Farmer C."/>
            <person name="Delahaunty K."/>
            <person name="Markovic C."/>
            <person name="Hall O."/>
            <person name="Minx P."/>
            <person name="Tomlinson C."/>
            <person name="Mitreva M."/>
            <person name="Nelson J."/>
            <person name="Hou S."/>
            <person name="Wollam A."/>
            <person name="Pepin K.H."/>
            <person name="Johnson M."/>
            <person name="Bhonagiri V."/>
            <person name="Nash W.E."/>
            <person name="Warren W."/>
            <person name="Chinwalla A."/>
            <person name="Mardis E.R."/>
            <person name="Wilson R.K."/>
        </authorList>
    </citation>
    <scope>NUCLEOTIDE SEQUENCE [LARGE SCALE GENOMIC DNA]</scope>
    <source>
        <strain evidence="1">DSM 20583</strain>
    </source>
</reference>
<organism evidence="1 2">
    <name type="scientific">Blautia hansenii DSM 20583</name>
    <dbReference type="NCBI Taxonomy" id="537007"/>
    <lineage>
        <taxon>Bacteria</taxon>
        <taxon>Bacillati</taxon>
        <taxon>Bacillota</taxon>
        <taxon>Clostridia</taxon>
        <taxon>Lachnospirales</taxon>
        <taxon>Lachnospiraceae</taxon>
        <taxon>Blautia</taxon>
    </lineage>
</organism>
<evidence type="ECO:0000313" key="2">
    <source>
        <dbReference type="Proteomes" id="UP000003755"/>
    </source>
</evidence>
<keyword evidence="2" id="KW-1185">Reference proteome</keyword>
<comment type="caution">
    <text evidence="1">The sequence shown here is derived from an EMBL/GenBank/DDBJ whole genome shotgun (WGS) entry which is preliminary data.</text>
</comment>
<name>C9L8G7_BLAHA</name>
<evidence type="ECO:0000313" key="1">
    <source>
        <dbReference type="EMBL" id="EEX21659.1"/>
    </source>
</evidence>
<dbReference type="Proteomes" id="UP000003755">
    <property type="component" value="Unassembled WGS sequence"/>
</dbReference>
<sequence>MRQLLFFAPLTSMRKQGYNRIKICKKIGSKENEQTIEFRG</sequence>
<dbReference type="HOGENOM" id="CLU_3285689_0_0_9"/>
<gene>
    <name evidence="1" type="ORF">BLAHAN_05689</name>
</gene>
<proteinExistence type="predicted"/>
<dbReference type="AlphaFoldDB" id="C9L8G7"/>
<accession>C9L8G7</accession>
<protein>
    <submittedName>
        <fullName evidence="1">Uncharacterized protein</fullName>
    </submittedName>
</protein>